<feature type="compositionally biased region" description="Low complexity" evidence="1">
    <location>
        <begin position="11"/>
        <end position="56"/>
    </location>
</feature>
<feature type="region of interest" description="Disordered" evidence="1">
    <location>
        <begin position="1"/>
        <end position="68"/>
    </location>
</feature>
<evidence type="ECO:0008006" key="4">
    <source>
        <dbReference type="Google" id="ProtNLM"/>
    </source>
</evidence>
<dbReference type="AlphaFoldDB" id="A0AAW0GN02"/>
<organism evidence="2 3">
    <name type="scientific">Cerrena zonata</name>
    <dbReference type="NCBI Taxonomy" id="2478898"/>
    <lineage>
        <taxon>Eukaryota</taxon>
        <taxon>Fungi</taxon>
        <taxon>Dikarya</taxon>
        <taxon>Basidiomycota</taxon>
        <taxon>Agaricomycotina</taxon>
        <taxon>Agaricomycetes</taxon>
        <taxon>Polyporales</taxon>
        <taxon>Cerrenaceae</taxon>
        <taxon>Cerrena</taxon>
    </lineage>
</organism>
<name>A0AAW0GN02_9APHY</name>
<evidence type="ECO:0000313" key="3">
    <source>
        <dbReference type="Proteomes" id="UP001385951"/>
    </source>
</evidence>
<evidence type="ECO:0000313" key="2">
    <source>
        <dbReference type="EMBL" id="KAK7694136.1"/>
    </source>
</evidence>
<feature type="region of interest" description="Disordered" evidence="1">
    <location>
        <begin position="81"/>
        <end position="105"/>
    </location>
</feature>
<proteinExistence type="predicted"/>
<accession>A0AAW0GN02</accession>
<reference evidence="2 3" key="1">
    <citation type="submission" date="2022-09" db="EMBL/GenBank/DDBJ databases">
        <authorList>
            <person name="Palmer J.M."/>
        </authorList>
    </citation>
    <scope>NUCLEOTIDE SEQUENCE [LARGE SCALE GENOMIC DNA]</scope>
    <source>
        <strain evidence="2 3">DSM 7382</strain>
    </source>
</reference>
<comment type="caution">
    <text evidence="2">The sequence shown here is derived from an EMBL/GenBank/DDBJ whole genome shotgun (WGS) entry which is preliminary data.</text>
</comment>
<keyword evidence="3" id="KW-1185">Reference proteome</keyword>
<feature type="compositionally biased region" description="Polar residues" evidence="1">
    <location>
        <begin position="221"/>
        <end position="238"/>
    </location>
</feature>
<dbReference type="Proteomes" id="UP001385951">
    <property type="component" value="Unassembled WGS sequence"/>
</dbReference>
<dbReference type="EMBL" id="JASBNA010000003">
    <property type="protein sequence ID" value="KAK7694136.1"/>
    <property type="molecule type" value="Genomic_DNA"/>
</dbReference>
<feature type="compositionally biased region" description="Polar residues" evidence="1">
    <location>
        <begin position="57"/>
        <end position="66"/>
    </location>
</feature>
<evidence type="ECO:0000256" key="1">
    <source>
        <dbReference type="SAM" id="MobiDB-lite"/>
    </source>
</evidence>
<protein>
    <recommendedName>
        <fullName evidence="4">CARMIL C-terminal domain-containing protein</fullName>
    </recommendedName>
</protein>
<feature type="compositionally biased region" description="Basic and acidic residues" evidence="1">
    <location>
        <begin position="183"/>
        <end position="198"/>
    </location>
</feature>
<gene>
    <name evidence="2" type="ORF">QCA50_003712</name>
</gene>
<sequence>MSTDDHGGAMSVESVSTVTSPRSSSGSSTQNSLSQPVISRNVSSQSSSSSLTESSSEPNTPQSILRSSPSFILSASSSSSSVTFAPLPELGPRKRNSSLQLGVGARSRMLRNRRIIMQQTALAAEEGEELQPHHLPPDVAATVQWTTGPPGDPGLAEDAVEDAFLALGRLMKSAGKGLWRRVSLKDKDKDKDKIKDGEGSEGDDASGKQRGGKKNGPDCVDQNSQVSEKSYSPGSGTPPNVVPRSRRPLLDLSESLPVQTLEEEGRVWEEEISENFRKRLSGVITAPEIPEFDSKTTTDSPDTKVPELAVITSTVEATGSQKGKPRSPR</sequence>
<feature type="region of interest" description="Disordered" evidence="1">
    <location>
        <begin position="178"/>
        <end position="265"/>
    </location>
</feature>